<organism evidence="3 4">
    <name type="scientific">Lepidothrix coronata</name>
    <name type="common">blue-crowned manakin</name>
    <dbReference type="NCBI Taxonomy" id="321398"/>
    <lineage>
        <taxon>Eukaryota</taxon>
        <taxon>Metazoa</taxon>
        <taxon>Chordata</taxon>
        <taxon>Craniata</taxon>
        <taxon>Vertebrata</taxon>
        <taxon>Euteleostomi</taxon>
        <taxon>Archelosauria</taxon>
        <taxon>Archosauria</taxon>
        <taxon>Dinosauria</taxon>
        <taxon>Saurischia</taxon>
        <taxon>Theropoda</taxon>
        <taxon>Coelurosauria</taxon>
        <taxon>Aves</taxon>
        <taxon>Neognathae</taxon>
        <taxon>Neoaves</taxon>
        <taxon>Telluraves</taxon>
        <taxon>Australaves</taxon>
        <taxon>Passeriformes</taxon>
        <taxon>Pipridae</taxon>
        <taxon>Lepidothrix</taxon>
    </lineage>
</organism>
<protein>
    <submittedName>
        <fullName evidence="4">Collagen alpha-1(I) chain-like</fullName>
    </submittedName>
</protein>
<sequence>MAAAGGGGAAAARRGLLKRKPNFTLQELEVLMSEVLRYEPLLFGAAAGTVNAYEKQKIWWRITHKVNAAGRHQRDIGEVKNRWRGLRRRAGDKISRHRLERQGSAGRAPGRSGSGGSSGSNGSNGSGPAEPGPAPALPPAWATRGTGPEPPGRREEGPAPHGVKEEPLKEEPVEVKTEPDGIPGVPGVPDTPGVPGRGSERCLPREGWSRSPPPPAPPEVALGELGGRQDPPGSDLPSLLLEPDPEPGRLSQAESPPGAGGPSGTPESLELSLARSGERLVLEMQEFRREYAESRRETTAVLRGIAQALAALSRSLSDIRDLYLRDRGVPRP</sequence>
<reference evidence="4" key="1">
    <citation type="submission" date="2025-08" db="UniProtKB">
        <authorList>
            <consortium name="RefSeq"/>
        </authorList>
    </citation>
    <scope>IDENTIFICATION</scope>
</reference>
<dbReference type="PANTHER" id="PTHR23098:SF22">
    <property type="entry name" value="MYB-LIKE DOMAIN-CONTAINING PROTEIN"/>
    <property type="match status" value="1"/>
</dbReference>
<name>A0A6J0IWF9_9PASS</name>
<feature type="compositionally biased region" description="Basic and acidic residues" evidence="1">
    <location>
        <begin position="151"/>
        <end position="179"/>
    </location>
</feature>
<dbReference type="GO" id="GO:0005634">
    <property type="term" value="C:nucleus"/>
    <property type="evidence" value="ECO:0007669"/>
    <property type="project" value="TreeGrafter"/>
</dbReference>
<keyword evidence="3" id="KW-1185">Reference proteome</keyword>
<gene>
    <name evidence="4" type="primary">LOC108507502</name>
</gene>
<dbReference type="GeneID" id="108507502"/>
<feature type="region of interest" description="Disordered" evidence="1">
    <location>
        <begin position="87"/>
        <end position="272"/>
    </location>
</feature>
<feature type="compositionally biased region" description="Gly residues" evidence="1">
    <location>
        <begin position="112"/>
        <end position="125"/>
    </location>
</feature>
<feature type="compositionally biased region" description="Low complexity" evidence="1">
    <location>
        <begin position="231"/>
        <end position="242"/>
    </location>
</feature>
<evidence type="ECO:0000259" key="2">
    <source>
        <dbReference type="Pfam" id="PF13873"/>
    </source>
</evidence>
<dbReference type="InterPro" id="IPR028002">
    <property type="entry name" value="Myb_DNA-bind_5"/>
</dbReference>
<dbReference type="PANTHER" id="PTHR23098">
    <property type="entry name" value="AGAP001331-PA-RELATED"/>
    <property type="match status" value="1"/>
</dbReference>
<dbReference type="AlphaFoldDB" id="A0A6J0IWF9"/>
<dbReference type="RefSeq" id="XP_017690995.1">
    <property type="nucleotide sequence ID" value="XM_017835506.1"/>
</dbReference>
<feature type="compositionally biased region" description="Basic and acidic residues" evidence="1">
    <location>
        <begin position="198"/>
        <end position="208"/>
    </location>
</feature>
<evidence type="ECO:0000313" key="4">
    <source>
        <dbReference type="RefSeq" id="XP_017690995.1"/>
    </source>
</evidence>
<dbReference type="Pfam" id="PF13873">
    <property type="entry name" value="Myb_DNA-bind_5"/>
    <property type="match status" value="1"/>
</dbReference>
<evidence type="ECO:0000256" key="1">
    <source>
        <dbReference type="SAM" id="MobiDB-lite"/>
    </source>
</evidence>
<feature type="domain" description="Myb/SANT-like DNA-binding" evidence="2">
    <location>
        <begin position="19"/>
        <end position="94"/>
    </location>
</feature>
<feature type="compositionally biased region" description="Low complexity" evidence="1">
    <location>
        <begin position="180"/>
        <end position="194"/>
    </location>
</feature>
<dbReference type="Proteomes" id="UP000504624">
    <property type="component" value="Unplaced"/>
</dbReference>
<dbReference type="OrthoDB" id="9940550at2759"/>
<accession>A0A6J0IWF9</accession>
<evidence type="ECO:0000313" key="3">
    <source>
        <dbReference type="Proteomes" id="UP000504624"/>
    </source>
</evidence>
<proteinExistence type="predicted"/>